<accession>A0A9D4CU17</accession>
<sequence>MGLKRLLNKETLNEEILSQTKIEGLEEEIFQTDTYSAELDIQLCCLRAFSDQQEKRAAPHTTDLPRVQPKKIVERILNQAVRLNIGAVRSKLMQYQHNNAAEIETLFHAAHNIVVLTDASPVLEIATAKKLPRLIAAGTVD</sequence>
<keyword evidence="2" id="KW-1185">Reference proteome</keyword>
<dbReference type="Proteomes" id="UP000828390">
    <property type="component" value="Unassembled WGS sequence"/>
</dbReference>
<dbReference type="AlphaFoldDB" id="A0A9D4CU17"/>
<dbReference type="EMBL" id="JAIWYP010000012">
    <property type="protein sequence ID" value="KAH3730642.1"/>
    <property type="molecule type" value="Genomic_DNA"/>
</dbReference>
<protein>
    <submittedName>
        <fullName evidence="1">Uncharacterized protein</fullName>
    </submittedName>
</protein>
<evidence type="ECO:0000313" key="1">
    <source>
        <dbReference type="EMBL" id="KAH3730642.1"/>
    </source>
</evidence>
<reference evidence="1" key="1">
    <citation type="journal article" date="2019" name="bioRxiv">
        <title>The Genome of the Zebra Mussel, Dreissena polymorpha: A Resource for Invasive Species Research.</title>
        <authorList>
            <person name="McCartney M.A."/>
            <person name="Auch B."/>
            <person name="Kono T."/>
            <person name="Mallez S."/>
            <person name="Zhang Y."/>
            <person name="Obille A."/>
            <person name="Becker A."/>
            <person name="Abrahante J.E."/>
            <person name="Garbe J."/>
            <person name="Badalamenti J.P."/>
            <person name="Herman A."/>
            <person name="Mangelson H."/>
            <person name="Liachko I."/>
            <person name="Sullivan S."/>
            <person name="Sone E.D."/>
            <person name="Koren S."/>
            <person name="Silverstein K.A.T."/>
            <person name="Beckman K.B."/>
            <person name="Gohl D.M."/>
        </authorList>
    </citation>
    <scope>NUCLEOTIDE SEQUENCE</scope>
    <source>
        <strain evidence="1">Duluth1</strain>
        <tissue evidence="1">Whole animal</tissue>
    </source>
</reference>
<name>A0A9D4CU17_DREPO</name>
<reference evidence="1" key="2">
    <citation type="submission" date="2020-11" db="EMBL/GenBank/DDBJ databases">
        <authorList>
            <person name="McCartney M.A."/>
            <person name="Auch B."/>
            <person name="Kono T."/>
            <person name="Mallez S."/>
            <person name="Becker A."/>
            <person name="Gohl D.M."/>
            <person name="Silverstein K.A.T."/>
            <person name="Koren S."/>
            <person name="Bechman K.B."/>
            <person name="Herman A."/>
            <person name="Abrahante J.E."/>
            <person name="Garbe J."/>
        </authorList>
    </citation>
    <scope>NUCLEOTIDE SEQUENCE</scope>
    <source>
        <strain evidence="1">Duluth1</strain>
        <tissue evidence="1">Whole animal</tissue>
    </source>
</reference>
<comment type="caution">
    <text evidence="1">The sequence shown here is derived from an EMBL/GenBank/DDBJ whole genome shotgun (WGS) entry which is preliminary data.</text>
</comment>
<proteinExistence type="predicted"/>
<evidence type="ECO:0000313" key="2">
    <source>
        <dbReference type="Proteomes" id="UP000828390"/>
    </source>
</evidence>
<organism evidence="1 2">
    <name type="scientific">Dreissena polymorpha</name>
    <name type="common">Zebra mussel</name>
    <name type="synonym">Mytilus polymorpha</name>
    <dbReference type="NCBI Taxonomy" id="45954"/>
    <lineage>
        <taxon>Eukaryota</taxon>
        <taxon>Metazoa</taxon>
        <taxon>Spiralia</taxon>
        <taxon>Lophotrochozoa</taxon>
        <taxon>Mollusca</taxon>
        <taxon>Bivalvia</taxon>
        <taxon>Autobranchia</taxon>
        <taxon>Heteroconchia</taxon>
        <taxon>Euheterodonta</taxon>
        <taxon>Imparidentia</taxon>
        <taxon>Neoheterodontei</taxon>
        <taxon>Myida</taxon>
        <taxon>Dreissenoidea</taxon>
        <taxon>Dreissenidae</taxon>
        <taxon>Dreissena</taxon>
    </lineage>
</organism>
<gene>
    <name evidence="1" type="ORF">DPMN_056633</name>
</gene>